<dbReference type="SUPFAM" id="SSF48350">
    <property type="entry name" value="GTPase activation domain, GAP"/>
    <property type="match status" value="1"/>
</dbReference>
<accession>A0A482W161</accession>
<sequence length="1009" mass="112751">MDGVIKRIYFGALRRELPNPLCTYQLYQSFVNAVQGCSSAVRSSESDHDRLLKMREAVQKLPPPHYRTLEYLMRHLAKVAKHGASTGMTTRNVAIVWAPNLLRCADLEVGGVAALQGVGVQAVVTEFLICYAHLIFCDHLPSLDLPVESEANLSPKKCRPKSLAISTPTKLITLEEARTKHLLSKNEECNYIEVGGGPKNLPKKYHTVIELPSGGRKRGLTKRSPLGWRSLFSKTRNNSQGNLAKPRKASTPGIIVTEKLVTESDLSDMKRKLRSVKSAESLTSGHSEPASNEVDVLGPLYSLNKPPGHNRSVSHDSYFDTLQTSQNNSEGSLLDLSEIQLNFELEESEMRIFSEDESLVSSPRIHKDAHRRILTRARPEEFSSTTNSGNPSPKKQARVVLSPDSMSRKRTRLEDQLSDIQYIDCTTPDNMVCTMAVVHSAPQVQTVPDSYQPKNKSPRNSDNLDKRQSLNLEREVGGKQNIPKSFTEVDIGRKYLEASSLVATPTPQSPGYRQLGESSTNTTPDFSPTTEIVYQNLNNDKKPISNNYENILTTISITYKSPPRSVESSPGKSPLANIDSVYENVIVNVEKAMIPTSTASLPSQEASQPNIDKDNEFLTDANDKEARPKSMSALDDSSNEPTLKPNLSSSAICDTSEQISLVSFTDQSSNQSSRSNIQYTPSLSSGVYQVMENSERISPTDLSLSEVVHSSTENLTESSASFPLSYSKNSSPNVSPSPFFEEETGDGLVEEERSEDLIEFSPTETEEASRTSLNDKRKSSETETLDDGSVYQQVKFFRRSIHEVNALLELDGVEGEREEDNYDSLESDNVHVYENVKGEEMKQNSVYENVEIKSSDETDGKVCVKDLTSRFEDKNVENVAVLRENSTNPRLKKFYEKDSLPPCLRARNLKNQLKTRSLDEDEFKKEFCGGVGGQRRKSMDEGVGYKTNSLPKTLNPPKTLPMDDGKLNSIHLAHSSENVNVSSEEEQKKRERIEKYKEERRKYLHDKYR</sequence>
<dbReference type="STRING" id="1661398.A0A482W161"/>
<dbReference type="Pfam" id="PF00620">
    <property type="entry name" value="RhoGAP"/>
    <property type="match status" value="1"/>
</dbReference>
<dbReference type="InterPro" id="IPR000198">
    <property type="entry name" value="RhoGAP_dom"/>
</dbReference>
<evidence type="ECO:0000256" key="2">
    <source>
        <dbReference type="SAM" id="MobiDB-lite"/>
    </source>
</evidence>
<feature type="region of interest" description="Disordered" evidence="2">
    <location>
        <begin position="503"/>
        <end position="527"/>
    </location>
</feature>
<gene>
    <name evidence="4" type="ORF">BDFB_007438</name>
</gene>
<dbReference type="AlphaFoldDB" id="A0A482W161"/>
<name>A0A482W161_ASBVE</name>
<dbReference type="OrthoDB" id="5873004at2759"/>
<feature type="compositionally biased region" description="Polar residues" evidence="2">
    <location>
        <begin position="635"/>
        <end position="649"/>
    </location>
</feature>
<dbReference type="PROSITE" id="PS50238">
    <property type="entry name" value="RHOGAP"/>
    <property type="match status" value="1"/>
</dbReference>
<reference evidence="4 5" key="1">
    <citation type="submission" date="2017-03" db="EMBL/GenBank/DDBJ databases">
        <title>Genome of the blue death feigning beetle - Asbolus verrucosus.</title>
        <authorList>
            <person name="Rider S.D."/>
        </authorList>
    </citation>
    <scope>NUCLEOTIDE SEQUENCE [LARGE SCALE GENOMIC DNA]</scope>
    <source>
        <strain evidence="4">Butters</strain>
        <tissue evidence="4">Head and leg muscle</tissue>
    </source>
</reference>
<dbReference type="GO" id="GO:0005096">
    <property type="term" value="F:GTPase activator activity"/>
    <property type="evidence" value="ECO:0007669"/>
    <property type="project" value="UniProtKB-KW"/>
</dbReference>
<protein>
    <submittedName>
        <fullName evidence="4">GTPase-activating protein CdGAPr</fullName>
    </submittedName>
</protein>
<dbReference type="EMBL" id="QDEB01044111">
    <property type="protein sequence ID" value="RZC38358.1"/>
    <property type="molecule type" value="Genomic_DNA"/>
</dbReference>
<dbReference type="InterPro" id="IPR051576">
    <property type="entry name" value="PX-Rho_GAP"/>
</dbReference>
<feature type="region of interest" description="Disordered" evidence="2">
    <location>
        <begin position="375"/>
        <end position="410"/>
    </location>
</feature>
<comment type="caution">
    <text evidence="4">The sequence shown here is derived from an EMBL/GenBank/DDBJ whole genome shotgun (WGS) entry which is preliminary data.</text>
</comment>
<dbReference type="Proteomes" id="UP000292052">
    <property type="component" value="Unassembled WGS sequence"/>
</dbReference>
<dbReference type="SMART" id="SM00324">
    <property type="entry name" value="RhoGAP"/>
    <property type="match status" value="1"/>
</dbReference>
<feature type="compositionally biased region" description="Polar residues" evidence="2">
    <location>
        <begin position="382"/>
        <end position="393"/>
    </location>
</feature>
<keyword evidence="1" id="KW-0343">GTPase activation</keyword>
<dbReference type="InterPro" id="IPR008936">
    <property type="entry name" value="Rho_GTPase_activation_prot"/>
</dbReference>
<feature type="region of interest" description="Disordered" evidence="2">
    <location>
        <begin position="622"/>
        <end position="649"/>
    </location>
</feature>
<dbReference type="PANTHER" id="PTHR15729">
    <property type="entry name" value="CDC42 GTPASE-ACTIVATING PROTEIN"/>
    <property type="match status" value="1"/>
</dbReference>
<feature type="compositionally biased region" description="Polar residues" evidence="2">
    <location>
        <begin position="444"/>
        <end position="461"/>
    </location>
</feature>
<feature type="compositionally biased region" description="Basic and acidic residues" evidence="2">
    <location>
        <begin position="462"/>
        <end position="476"/>
    </location>
</feature>
<evidence type="ECO:0000259" key="3">
    <source>
        <dbReference type="PROSITE" id="PS50238"/>
    </source>
</evidence>
<feature type="region of interest" description="Disordered" evidence="2">
    <location>
        <begin position="717"/>
        <end position="785"/>
    </location>
</feature>
<feature type="compositionally biased region" description="Basic and acidic residues" evidence="2">
    <location>
        <begin position="767"/>
        <end position="781"/>
    </location>
</feature>
<dbReference type="GO" id="GO:0007264">
    <property type="term" value="P:small GTPase-mediated signal transduction"/>
    <property type="evidence" value="ECO:0007669"/>
    <property type="project" value="TreeGrafter"/>
</dbReference>
<organism evidence="4 5">
    <name type="scientific">Asbolus verrucosus</name>
    <name type="common">Desert ironclad beetle</name>
    <dbReference type="NCBI Taxonomy" id="1661398"/>
    <lineage>
        <taxon>Eukaryota</taxon>
        <taxon>Metazoa</taxon>
        <taxon>Ecdysozoa</taxon>
        <taxon>Arthropoda</taxon>
        <taxon>Hexapoda</taxon>
        <taxon>Insecta</taxon>
        <taxon>Pterygota</taxon>
        <taxon>Neoptera</taxon>
        <taxon>Endopterygota</taxon>
        <taxon>Coleoptera</taxon>
        <taxon>Polyphaga</taxon>
        <taxon>Cucujiformia</taxon>
        <taxon>Tenebrionidae</taxon>
        <taxon>Pimeliinae</taxon>
        <taxon>Asbolus</taxon>
    </lineage>
</organism>
<evidence type="ECO:0000313" key="4">
    <source>
        <dbReference type="EMBL" id="RZC38358.1"/>
    </source>
</evidence>
<proteinExistence type="predicted"/>
<feature type="region of interest" description="Disordered" evidence="2">
    <location>
        <begin position="929"/>
        <end position="1009"/>
    </location>
</feature>
<keyword evidence="5" id="KW-1185">Reference proteome</keyword>
<feature type="domain" description="Rho-GAP" evidence="3">
    <location>
        <begin position="1"/>
        <end position="136"/>
    </location>
</feature>
<feature type="compositionally biased region" description="Low complexity" evidence="2">
    <location>
        <begin position="725"/>
        <end position="738"/>
    </location>
</feature>
<dbReference type="Gene3D" id="1.10.555.10">
    <property type="entry name" value="Rho GTPase activation protein"/>
    <property type="match status" value="1"/>
</dbReference>
<dbReference type="PANTHER" id="PTHR15729:SF10">
    <property type="entry name" value="GTPASE-ACTIVATING PROTEIN CDGAPR"/>
    <property type="match status" value="1"/>
</dbReference>
<feature type="region of interest" description="Disordered" evidence="2">
    <location>
        <begin position="444"/>
        <end position="476"/>
    </location>
</feature>
<evidence type="ECO:0000313" key="5">
    <source>
        <dbReference type="Proteomes" id="UP000292052"/>
    </source>
</evidence>
<evidence type="ECO:0000256" key="1">
    <source>
        <dbReference type="ARBA" id="ARBA00022468"/>
    </source>
</evidence>
<feature type="compositionally biased region" description="Acidic residues" evidence="2">
    <location>
        <begin position="740"/>
        <end position="758"/>
    </location>
</feature>
<feature type="compositionally biased region" description="Basic and acidic residues" evidence="2">
    <location>
        <begin position="985"/>
        <end position="1009"/>
    </location>
</feature>